<keyword evidence="3 8" id="KW-0418">Kinase</keyword>
<dbReference type="GO" id="GO:0006741">
    <property type="term" value="P:NADP+ biosynthetic process"/>
    <property type="evidence" value="ECO:0007669"/>
    <property type="project" value="UniProtKB-UniRule"/>
</dbReference>
<evidence type="ECO:0000256" key="7">
    <source>
        <dbReference type="ARBA" id="ARBA00047925"/>
    </source>
</evidence>
<accession>A0A9W6FS92</accession>
<dbReference type="GO" id="GO:0003951">
    <property type="term" value="F:NAD+ kinase activity"/>
    <property type="evidence" value="ECO:0007669"/>
    <property type="project" value="UniProtKB-UniRule"/>
</dbReference>
<keyword evidence="6 8" id="KW-0520">NAD</keyword>
<feature type="binding site" evidence="8">
    <location>
        <position position="170"/>
    </location>
    <ligand>
        <name>NAD(+)</name>
        <dbReference type="ChEBI" id="CHEBI:57540"/>
    </ligand>
</feature>
<dbReference type="PANTHER" id="PTHR20275">
    <property type="entry name" value="NAD KINASE"/>
    <property type="match status" value="1"/>
</dbReference>
<dbReference type="InterPro" id="IPR016064">
    <property type="entry name" value="NAD/diacylglycerol_kinase_sf"/>
</dbReference>
<dbReference type="GO" id="GO:0019674">
    <property type="term" value="P:NAD+ metabolic process"/>
    <property type="evidence" value="ECO:0007669"/>
    <property type="project" value="InterPro"/>
</dbReference>
<feature type="binding site" evidence="8">
    <location>
        <begin position="140"/>
        <end position="141"/>
    </location>
    <ligand>
        <name>NAD(+)</name>
        <dbReference type="ChEBI" id="CHEBI:57540"/>
    </ligand>
</feature>
<evidence type="ECO:0000256" key="3">
    <source>
        <dbReference type="ARBA" id="ARBA00022777"/>
    </source>
</evidence>
<dbReference type="Pfam" id="PF01513">
    <property type="entry name" value="NAD_kinase"/>
    <property type="match status" value="1"/>
</dbReference>
<dbReference type="GO" id="GO:0005737">
    <property type="term" value="C:cytoplasm"/>
    <property type="evidence" value="ECO:0007669"/>
    <property type="project" value="UniProtKB-SubCell"/>
</dbReference>
<comment type="cofactor">
    <cofactor evidence="8">
        <name>a divalent metal cation</name>
        <dbReference type="ChEBI" id="CHEBI:60240"/>
    </cofactor>
</comment>
<evidence type="ECO:0000313" key="9">
    <source>
        <dbReference type="EMBL" id="GLI33813.1"/>
    </source>
</evidence>
<keyword evidence="5 8" id="KW-0521">NADP</keyword>
<comment type="subcellular location">
    <subcellularLocation>
        <location evidence="8">Cytoplasm</location>
    </subcellularLocation>
</comment>
<protein>
    <recommendedName>
        <fullName evidence="8">NAD kinase</fullName>
        <ecNumber evidence="8">2.7.1.23</ecNumber>
    </recommendedName>
    <alternativeName>
        <fullName evidence="8">ATP-dependent NAD kinase</fullName>
    </alternativeName>
</protein>
<keyword evidence="8" id="KW-0963">Cytoplasm</keyword>
<comment type="similarity">
    <text evidence="8">Belongs to the NAD kinase family.</text>
</comment>
<dbReference type="SUPFAM" id="SSF111331">
    <property type="entry name" value="NAD kinase/diacylglycerol kinase-like"/>
    <property type="match status" value="1"/>
</dbReference>
<evidence type="ECO:0000256" key="5">
    <source>
        <dbReference type="ARBA" id="ARBA00022857"/>
    </source>
</evidence>
<evidence type="ECO:0000256" key="1">
    <source>
        <dbReference type="ARBA" id="ARBA00022679"/>
    </source>
</evidence>
<dbReference type="RefSeq" id="WP_281793022.1">
    <property type="nucleotide sequence ID" value="NZ_BSDR01000001.1"/>
</dbReference>
<dbReference type="EC" id="2.7.1.23" evidence="8"/>
<name>A0A9W6FS92_9BACT</name>
<comment type="function">
    <text evidence="8">Involved in the regulation of the intracellular balance of NAD and NADP, and is a key enzyme in the biosynthesis of NADP. Catalyzes specifically the phosphorylation on 2'-hydroxyl of the adenosine moiety of NAD to yield NADP.</text>
</comment>
<feature type="binding site" evidence="8">
    <location>
        <begin position="181"/>
        <end position="186"/>
    </location>
    <ligand>
        <name>NAD(+)</name>
        <dbReference type="ChEBI" id="CHEBI:57540"/>
    </ligand>
</feature>
<evidence type="ECO:0000256" key="2">
    <source>
        <dbReference type="ARBA" id="ARBA00022741"/>
    </source>
</evidence>
<comment type="catalytic activity">
    <reaction evidence="7 8">
        <text>NAD(+) + ATP = ADP + NADP(+) + H(+)</text>
        <dbReference type="Rhea" id="RHEA:18629"/>
        <dbReference type="ChEBI" id="CHEBI:15378"/>
        <dbReference type="ChEBI" id="CHEBI:30616"/>
        <dbReference type="ChEBI" id="CHEBI:57540"/>
        <dbReference type="ChEBI" id="CHEBI:58349"/>
        <dbReference type="ChEBI" id="CHEBI:456216"/>
        <dbReference type="EC" id="2.7.1.23"/>
    </reaction>
</comment>
<reference evidence="9" key="1">
    <citation type="submission" date="2022-12" db="EMBL/GenBank/DDBJ databases">
        <title>Reference genome sequencing for broad-spectrum identification of bacterial and archaeal isolates by mass spectrometry.</title>
        <authorList>
            <person name="Sekiguchi Y."/>
            <person name="Tourlousse D.M."/>
        </authorList>
    </citation>
    <scope>NUCLEOTIDE SEQUENCE</scope>
    <source>
        <strain evidence="9">ASRB1</strain>
    </source>
</reference>
<evidence type="ECO:0000256" key="6">
    <source>
        <dbReference type="ARBA" id="ARBA00023027"/>
    </source>
</evidence>
<evidence type="ECO:0000256" key="8">
    <source>
        <dbReference type="HAMAP-Rule" id="MF_00361"/>
    </source>
</evidence>
<comment type="caution">
    <text evidence="9">The sequence shown here is derived from an EMBL/GenBank/DDBJ whole genome shotgun (WGS) entry which is preliminary data.</text>
</comment>
<evidence type="ECO:0000256" key="4">
    <source>
        <dbReference type="ARBA" id="ARBA00022840"/>
    </source>
</evidence>
<feature type="binding site" evidence="8">
    <location>
        <position position="240"/>
    </location>
    <ligand>
        <name>NAD(+)</name>
        <dbReference type="ChEBI" id="CHEBI:57540"/>
    </ligand>
</feature>
<keyword evidence="4 8" id="KW-0067">ATP-binding</keyword>
<gene>
    <name evidence="8 9" type="primary">nadK</name>
    <name evidence="9" type="ORF">DAMNIGENAA_12460</name>
</gene>
<feature type="binding site" evidence="8">
    <location>
        <begin position="66"/>
        <end position="67"/>
    </location>
    <ligand>
        <name>NAD(+)</name>
        <dbReference type="ChEBI" id="CHEBI:57540"/>
    </ligand>
</feature>
<keyword evidence="2 8" id="KW-0547">Nucleotide-binding</keyword>
<dbReference type="PANTHER" id="PTHR20275:SF0">
    <property type="entry name" value="NAD KINASE"/>
    <property type="match status" value="1"/>
</dbReference>
<dbReference type="AlphaFoldDB" id="A0A9W6FS92"/>
<feature type="active site" description="Proton acceptor" evidence="8">
    <location>
        <position position="66"/>
    </location>
</feature>
<feature type="binding site" evidence="8">
    <location>
        <position position="168"/>
    </location>
    <ligand>
        <name>NAD(+)</name>
        <dbReference type="ChEBI" id="CHEBI:57540"/>
    </ligand>
</feature>
<proteinExistence type="inferred from homology"/>
<dbReference type="HAMAP" id="MF_00361">
    <property type="entry name" value="NAD_kinase"/>
    <property type="match status" value="1"/>
</dbReference>
<dbReference type="Gene3D" id="3.40.50.10330">
    <property type="entry name" value="Probable inorganic polyphosphate/atp-NAD kinase, domain 1"/>
    <property type="match status" value="1"/>
</dbReference>
<keyword evidence="10" id="KW-1185">Reference proteome</keyword>
<dbReference type="EMBL" id="BSDR01000001">
    <property type="protein sequence ID" value="GLI33813.1"/>
    <property type="molecule type" value="Genomic_DNA"/>
</dbReference>
<dbReference type="Proteomes" id="UP001144372">
    <property type="component" value="Unassembled WGS sequence"/>
</dbReference>
<dbReference type="GO" id="GO:0005524">
    <property type="term" value="F:ATP binding"/>
    <property type="evidence" value="ECO:0007669"/>
    <property type="project" value="UniProtKB-KW"/>
</dbReference>
<keyword evidence="1 8" id="KW-0808">Transferase</keyword>
<sequence length="283" mass="31734">MKHIAIIYKRTRPEAAELTANLSHWFEERKIRVFSHENIDRSCASRDHESLIIPESVEAVVVLGGDGTFLSVARLLEKRSTPIMGVNLGGLGFLTEYSTESYFREFQQILDGNYEIEERMRLEISVLRGNQVIFRLGALNDAVINKGALARIIDLETTIDGRYLTRYRGDGLIVATPTGSTAYNLSAGGPIVYPTAQCIMLTPICPFTVSNRPIIFPPKVTVQIKPREPIQDVTLTCDGQIGYQLDSSDRIVISASTNPLRLIKTQSIDYFEILRTKLKWGQN</sequence>
<feature type="binding site" evidence="8">
    <location>
        <position position="151"/>
    </location>
    <ligand>
        <name>NAD(+)</name>
        <dbReference type="ChEBI" id="CHEBI:57540"/>
    </ligand>
</feature>
<dbReference type="InterPro" id="IPR017437">
    <property type="entry name" value="ATP-NAD_kinase_PpnK-typ_C"/>
</dbReference>
<comment type="caution">
    <text evidence="8">Lacks conserved residue(s) required for the propagation of feature annotation.</text>
</comment>
<dbReference type="Pfam" id="PF20143">
    <property type="entry name" value="NAD_kinase_C"/>
    <property type="match status" value="1"/>
</dbReference>
<dbReference type="GO" id="GO:0051287">
    <property type="term" value="F:NAD binding"/>
    <property type="evidence" value="ECO:0007669"/>
    <property type="project" value="UniProtKB-ARBA"/>
</dbReference>
<organism evidence="9 10">
    <name type="scientific">Desulforhabdus amnigena</name>
    <dbReference type="NCBI Taxonomy" id="40218"/>
    <lineage>
        <taxon>Bacteria</taxon>
        <taxon>Pseudomonadati</taxon>
        <taxon>Thermodesulfobacteriota</taxon>
        <taxon>Syntrophobacteria</taxon>
        <taxon>Syntrophobacterales</taxon>
        <taxon>Syntrophobacteraceae</taxon>
        <taxon>Desulforhabdus</taxon>
    </lineage>
</organism>
<dbReference type="Gene3D" id="2.60.200.30">
    <property type="entry name" value="Probable inorganic polyphosphate/atp-NAD kinase, domain 2"/>
    <property type="match status" value="1"/>
</dbReference>
<dbReference type="GO" id="GO:0046872">
    <property type="term" value="F:metal ion binding"/>
    <property type="evidence" value="ECO:0007669"/>
    <property type="project" value="UniProtKB-UniRule"/>
</dbReference>
<dbReference type="FunFam" id="2.60.200.30:FF:000009">
    <property type="entry name" value="Poly(P)/ATP NAD kinase"/>
    <property type="match status" value="1"/>
</dbReference>
<dbReference type="InterPro" id="IPR002504">
    <property type="entry name" value="NADK"/>
</dbReference>
<dbReference type="InterPro" id="IPR017438">
    <property type="entry name" value="ATP-NAD_kinase_N"/>
</dbReference>
<evidence type="ECO:0000313" key="10">
    <source>
        <dbReference type="Proteomes" id="UP001144372"/>
    </source>
</evidence>